<reference evidence="3 4" key="1">
    <citation type="submission" date="2024-09" db="EMBL/GenBank/DDBJ databases">
        <authorList>
            <person name="Sun Q."/>
            <person name="Mori K."/>
        </authorList>
    </citation>
    <scope>NUCLEOTIDE SEQUENCE [LARGE SCALE GENOMIC DNA]</scope>
    <source>
        <strain evidence="3 4">JCM 9767</strain>
    </source>
</reference>
<dbReference type="RefSeq" id="WP_078662120.1">
    <property type="nucleotide sequence ID" value="NZ_JBHMDI010000065.1"/>
</dbReference>
<evidence type="ECO:0000256" key="1">
    <source>
        <dbReference type="SAM" id="MobiDB-lite"/>
    </source>
</evidence>
<name>A0ABV5LGZ5_9ACTN</name>
<gene>
    <name evidence="3" type="ORF">ACFFUA_22345</name>
</gene>
<dbReference type="PANTHER" id="PTHR46889">
    <property type="entry name" value="TRANSPOSASE INSF FOR INSERTION SEQUENCE IS3B-RELATED"/>
    <property type="match status" value="1"/>
</dbReference>
<feature type="region of interest" description="Disordered" evidence="1">
    <location>
        <begin position="102"/>
        <end position="167"/>
    </location>
</feature>
<proteinExistence type="predicted"/>
<dbReference type="Pfam" id="PF13276">
    <property type="entry name" value="HTH_21"/>
    <property type="match status" value="1"/>
</dbReference>
<dbReference type="PANTHER" id="PTHR46889:SF4">
    <property type="entry name" value="TRANSPOSASE INSO FOR INSERTION SEQUENCE ELEMENT IS911B-RELATED"/>
    <property type="match status" value="1"/>
</dbReference>
<evidence type="ECO:0000313" key="4">
    <source>
        <dbReference type="Proteomes" id="UP001589753"/>
    </source>
</evidence>
<keyword evidence="4" id="KW-1185">Reference proteome</keyword>
<feature type="compositionally biased region" description="Basic and acidic residues" evidence="1">
    <location>
        <begin position="123"/>
        <end position="133"/>
    </location>
</feature>
<evidence type="ECO:0000313" key="3">
    <source>
        <dbReference type="EMBL" id="MFB9350156.1"/>
    </source>
</evidence>
<protein>
    <submittedName>
        <fullName evidence="3">IS3 family transposase</fullName>
    </submittedName>
</protein>
<dbReference type="InterPro" id="IPR050900">
    <property type="entry name" value="Transposase_IS3/IS150/IS904"/>
</dbReference>
<dbReference type="Proteomes" id="UP001589753">
    <property type="component" value="Unassembled WGS sequence"/>
</dbReference>
<sequence length="167" mass="18566">MSELYRLIHTEKATYPIVLLCRVLKVARSSSCTRREGEAARRARQAADDALAHEIVVVHIASRPTCEAPRIHVELCRLNRRVNRERVARVMRAHDIRGVVHRKRRPLTRPDAKAKAKPAPDLIGRDLHADRPGTKPVGDITYLPTAGAGSTSPAGWTWPPARQSATP</sequence>
<comment type="caution">
    <text evidence="3">The sequence shown here is derived from an EMBL/GenBank/DDBJ whole genome shotgun (WGS) entry which is preliminary data.</text>
</comment>
<evidence type="ECO:0000259" key="2">
    <source>
        <dbReference type="Pfam" id="PF13276"/>
    </source>
</evidence>
<organism evidence="3 4">
    <name type="scientific">Streptomyces heliomycini</name>
    <dbReference type="NCBI Taxonomy" id="284032"/>
    <lineage>
        <taxon>Bacteria</taxon>
        <taxon>Bacillati</taxon>
        <taxon>Actinomycetota</taxon>
        <taxon>Actinomycetes</taxon>
        <taxon>Kitasatosporales</taxon>
        <taxon>Streptomycetaceae</taxon>
        <taxon>Streptomyces</taxon>
    </lineage>
</organism>
<dbReference type="InterPro" id="IPR025948">
    <property type="entry name" value="HTH-like_dom"/>
</dbReference>
<dbReference type="EMBL" id="JBHMDI010000065">
    <property type="protein sequence ID" value="MFB9350156.1"/>
    <property type="molecule type" value="Genomic_DNA"/>
</dbReference>
<feature type="domain" description="HTH-like" evidence="2">
    <location>
        <begin position="48"/>
        <end position="104"/>
    </location>
</feature>
<accession>A0ABV5LGZ5</accession>